<protein>
    <submittedName>
        <fullName evidence="3">Phospholipase D family protein</fullName>
    </submittedName>
</protein>
<name>A0A4R0EDU4_9GAMM</name>
<comment type="caution">
    <text evidence="3">The sequence shown here is derived from an EMBL/GenBank/DDBJ whole genome shotgun (WGS) entry which is preliminary data.</text>
</comment>
<dbReference type="SMART" id="SM00155">
    <property type="entry name" value="PLDc"/>
    <property type="match status" value="2"/>
</dbReference>
<dbReference type="InterPro" id="IPR001736">
    <property type="entry name" value="PLipase_D/transphosphatidylase"/>
</dbReference>
<proteinExistence type="predicted"/>
<dbReference type="SUPFAM" id="SSF56024">
    <property type="entry name" value="Phospholipase D/nuclease"/>
    <property type="match status" value="2"/>
</dbReference>
<dbReference type="PANTHER" id="PTHR21248">
    <property type="entry name" value="CARDIOLIPIN SYNTHASE"/>
    <property type="match status" value="1"/>
</dbReference>
<keyword evidence="1" id="KW-0175">Coiled coil</keyword>
<dbReference type="PANTHER" id="PTHR21248:SF12">
    <property type="entry name" value="CARDIOLIPIN SYNTHASE C"/>
    <property type="match status" value="1"/>
</dbReference>
<organism evidence="3 4">
    <name type="scientific">Acinetobacter terrae</name>
    <dbReference type="NCBI Taxonomy" id="2731247"/>
    <lineage>
        <taxon>Bacteria</taxon>
        <taxon>Pseudomonadati</taxon>
        <taxon>Pseudomonadota</taxon>
        <taxon>Gammaproteobacteria</taxon>
        <taxon>Moraxellales</taxon>
        <taxon>Moraxellaceae</taxon>
        <taxon>Acinetobacter</taxon>
        <taxon>Acinetobacter Taxon 24</taxon>
    </lineage>
</organism>
<dbReference type="Pfam" id="PF13091">
    <property type="entry name" value="PLDc_2"/>
    <property type="match status" value="2"/>
</dbReference>
<dbReference type="RefSeq" id="WP_131272218.1">
    <property type="nucleotide sequence ID" value="NZ_JABERI010000041.1"/>
</dbReference>
<accession>A0A4R0EDU4</accession>
<feature type="domain" description="PLD phosphodiesterase" evidence="2">
    <location>
        <begin position="410"/>
        <end position="436"/>
    </location>
</feature>
<reference evidence="3 4" key="1">
    <citation type="submission" date="2019-02" db="EMBL/GenBank/DDBJ databases">
        <title>High diversity of culturable Acinetobacter species in natural soil and water ecosystems.</title>
        <authorList>
            <person name="Radolfova-Krizova L."/>
            <person name="Nemec A."/>
        </authorList>
    </citation>
    <scope>NUCLEOTIDE SEQUENCE [LARGE SCALE GENOMIC DNA]</scope>
    <source>
        <strain evidence="3 4">ANC 4281</strain>
    </source>
</reference>
<evidence type="ECO:0000313" key="4">
    <source>
        <dbReference type="Proteomes" id="UP000291380"/>
    </source>
</evidence>
<dbReference type="PROSITE" id="PS50035">
    <property type="entry name" value="PLD"/>
    <property type="match status" value="2"/>
</dbReference>
<feature type="coiled-coil region" evidence="1">
    <location>
        <begin position="251"/>
        <end position="278"/>
    </location>
</feature>
<dbReference type="GO" id="GO:0030572">
    <property type="term" value="F:phosphatidyltransferase activity"/>
    <property type="evidence" value="ECO:0007669"/>
    <property type="project" value="UniProtKB-ARBA"/>
</dbReference>
<dbReference type="CDD" id="cd09111">
    <property type="entry name" value="PLDc_ymdC_like_1"/>
    <property type="match status" value="1"/>
</dbReference>
<dbReference type="PROSITE" id="PS51257">
    <property type="entry name" value="PROKAR_LIPOPROTEIN"/>
    <property type="match status" value="1"/>
</dbReference>
<evidence type="ECO:0000256" key="1">
    <source>
        <dbReference type="SAM" id="Coils"/>
    </source>
</evidence>
<sequence length="519" mass="60091">MQIRQSAQAVLLSFAVITLTGCSLPMNESKKQSSIHVHAEHWLNGSNVDAQMAQGLTAYFTLEDAFISIASRLHLINKAQYNLDLQYYMWEDDSIGHLMLAELLKAADRGVKIRLLIDDQNGSQLDFTLKQLAKHPNFEIKLFNPYTFRFRKLRVFDYVFRFNQINHRMHNKLIIADGAIAVTGGRNISREYFDASENFQFTDMDILFYGTAVKQSNQVFQDFWNDDLSYSVPQLLGDGHQEQLSKLRKYYELTALQKDQLKKRIELAEKQINQHLKDRPINWAKAHFVADSPNKIRAEASGDQLIYRQMLNIMGEPKQHLELVSAYFVPTRKGTDYLTKLVKNNVEVRVLTNSFMANDVPVVHAFYKKYRHDLLKGGVKLYEFKPYIERHKRTWYEVVTGNVIPAKNKNASSLHAKFFDIDGMVFIGSFNFDPRSANLNTEVGLVVESDVLQDQISTSLDQYLPQIAYELKLNPQGEVIWLDYQKDGSTVEYNQDPKSTKFQRFAMKVVSYFPIEWVM</sequence>
<dbReference type="Gene3D" id="3.30.870.10">
    <property type="entry name" value="Endonuclease Chain A"/>
    <property type="match status" value="2"/>
</dbReference>
<feature type="domain" description="PLD phosphodiesterase" evidence="2">
    <location>
        <begin position="165"/>
        <end position="192"/>
    </location>
</feature>
<gene>
    <name evidence="3" type="ORF">E0H85_16320</name>
</gene>
<dbReference type="GO" id="GO:0032049">
    <property type="term" value="P:cardiolipin biosynthetic process"/>
    <property type="evidence" value="ECO:0007669"/>
    <property type="project" value="UniProtKB-ARBA"/>
</dbReference>
<dbReference type="AlphaFoldDB" id="A0A4R0EDU4"/>
<evidence type="ECO:0000259" key="2">
    <source>
        <dbReference type="PROSITE" id="PS50035"/>
    </source>
</evidence>
<dbReference type="CDD" id="cd09113">
    <property type="entry name" value="PLDc_ymdC_like_2"/>
    <property type="match status" value="1"/>
</dbReference>
<dbReference type="InterPro" id="IPR025202">
    <property type="entry name" value="PLD-like_dom"/>
</dbReference>
<dbReference type="Proteomes" id="UP000291380">
    <property type="component" value="Unassembled WGS sequence"/>
</dbReference>
<dbReference type="EMBL" id="SJOA01000036">
    <property type="protein sequence ID" value="TCB54145.1"/>
    <property type="molecule type" value="Genomic_DNA"/>
</dbReference>
<evidence type="ECO:0000313" key="3">
    <source>
        <dbReference type="EMBL" id="TCB54145.1"/>
    </source>
</evidence>
<dbReference type="OrthoDB" id="9814092at2"/>